<protein>
    <submittedName>
        <fullName evidence="2">Phosphoribosyltransferase family protein</fullName>
    </submittedName>
</protein>
<evidence type="ECO:0000313" key="2">
    <source>
        <dbReference type="EMBL" id="MER6431851.1"/>
    </source>
</evidence>
<comment type="caution">
    <text evidence="2">The sequence shown here is derived from an EMBL/GenBank/DDBJ whole genome shotgun (WGS) entry which is preliminary data.</text>
</comment>
<dbReference type="InterPro" id="IPR000836">
    <property type="entry name" value="PRTase_dom"/>
</dbReference>
<dbReference type="CDD" id="cd06223">
    <property type="entry name" value="PRTases_typeI"/>
    <property type="match status" value="1"/>
</dbReference>
<proteinExistence type="predicted"/>
<dbReference type="Proteomes" id="UP001470023">
    <property type="component" value="Unassembled WGS sequence"/>
</dbReference>
<reference evidence="2 3" key="1">
    <citation type="submission" date="2024-06" db="EMBL/GenBank/DDBJ databases">
        <title>The Natural Products Discovery Center: Release of the First 8490 Sequenced Strains for Exploring Actinobacteria Biosynthetic Diversity.</title>
        <authorList>
            <person name="Kalkreuter E."/>
            <person name="Kautsar S.A."/>
            <person name="Yang D."/>
            <person name="Bader C.D."/>
            <person name="Teijaro C.N."/>
            <person name="Fluegel L."/>
            <person name="Davis C.M."/>
            <person name="Simpson J.R."/>
            <person name="Lauterbach L."/>
            <person name="Steele A.D."/>
            <person name="Gui C."/>
            <person name="Meng S."/>
            <person name="Li G."/>
            <person name="Viehrig K."/>
            <person name="Ye F."/>
            <person name="Su P."/>
            <person name="Kiefer A.F."/>
            <person name="Nichols A."/>
            <person name="Cepeda A.J."/>
            <person name="Yan W."/>
            <person name="Fan B."/>
            <person name="Jiang Y."/>
            <person name="Adhikari A."/>
            <person name="Zheng C.-J."/>
            <person name="Schuster L."/>
            <person name="Cowan T.M."/>
            <person name="Smanski M.J."/>
            <person name="Chevrette M.G."/>
            <person name="De Carvalho L.P.S."/>
            <person name="Shen B."/>
        </authorList>
    </citation>
    <scope>NUCLEOTIDE SEQUENCE [LARGE SCALE GENOMIC DNA]</scope>
    <source>
        <strain evidence="2 3">NPDC001166</strain>
    </source>
</reference>
<dbReference type="Pfam" id="PF00156">
    <property type="entry name" value="Pribosyltran"/>
    <property type="match status" value="1"/>
</dbReference>
<dbReference type="InterPro" id="IPR029058">
    <property type="entry name" value="AB_hydrolase_fold"/>
</dbReference>
<dbReference type="Gene3D" id="3.40.50.1820">
    <property type="entry name" value="alpha/beta hydrolase"/>
    <property type="match status" value="1"/>
</dbReference>
<dbReference type="EMBL" id="JBEPAZ010000033">
    <property type="protein sequence ID" value="MER6431851.1"/>
    <property type="molecule type" value="Genomic_DNA"/>
</dbReference>
<dbReference type="Gene3D" id="3.40.50.2020">
    <property type="match status" value="1"/>
</dbReference>
<dbReference type="GO" id="GO:0016757">
    <property type="term" value="F:glycosyltransferase activity"/>
    <property type="evidence" value="ECO:0007669"/>
    <property type="project" value="UniProtKB-KW"/>
</dbReference>
<sequence length="435" mass="46297">MLFTDRTEAGRQLGSRLRHHLRGQDVVVLGLPRGGVPVAAEVAEALDAPLDVCLVRKLGVPYQPELGMGAIGEDGVRVVNQEVLRHTGVGPADLDRVEAHERTVLDRRAARYRGARAPVTVTGRTAVVVDDGVATGSTARAACRIARARGAARIVLAVPVAPRDFARRLGVDADDLVCLDTPADFFAIGQFYGDFTQVDDDEVTARLRQAAARHGRATAAPGQDHEVEPVAGTVRLRGRLTLPAGATGVVVFAHGSGSSRHSPRNRFVARGLNRAGLGTLLFDLLTEDEERDRANVFDIPLLAERLAGTTDWLRRRPDAEGLAVGYFGASTGAAAALWAATEPSARPAAVVSRGGRPDLAGPRLPAVTAPTLLVVGGADPLVLELNRAAQARLRCENRLETVPGATHLFEEPGTLERVTDLARDWFTDHMAPAHV</sequence>
<keyword evidence="2" id="KW-0808">Transferase</keyword>
<gene>
    <name evidence="2" type="ORF">ABT272_29610</name>
</gene>
<dbReference type="SUPFAM" id="SSF53271">
    <property type="entry name" value="PRTase-like"/>
    <property type="match status" value="1"/>
</dbReference>
<evidence type="ECO:0000259" key="1">
    <source>
        <dbReference type="Pfam" id="PF00156"/>
    </source>
</evidence>
<name>A0ABV1UDQ8_9ACTN</name>
<dbReference type="SUPFAM" id="SSF53474">
    <property type="entry name" value="alpha/beta-Hydrolases"/>
    <property type="match status" value="1"/>
</dbReference>
<evidence type="ECO:0000313" key="3">
    <source>
        <dbReference type="Proteomes" id="UP001470023"/>
    </source>
</evidence>
<dbReference type="RefSeq" id="WP_352064814.1">
    <property type="nucleotide sequence ID" value="NZ_JBEPAZ010000033.1"/>
</dbReference>
<organism evidence="2 3">
    <name type="scientific">Streptomyces sp. 900105245</name>
    <dbReference type="NCBI Taxonomy" id="3154379"/>
    <lineage>
        <taxon>Bacteria</taxon>
        <taxon>Bacillati</taxon>
        <taxon>Actinomycetota</taxon>
        <taxon>Actinomycetes</taxon>
        <taxon>Kitasatosporales</taxon>
        <taxon>Streptomycetaceae</taxon>
        <taxon>Streptomyces</taxon>
    </lineage>
</organism>
<keyword evidence="3" id="KW-1185">Reference proteome</keyword>
<dbReference type="Gene3D" id="3.30.1310.20">
    <property type="entry name" value="PRTase-like"/>
    <property type="match status" value="1"/>
</dbReference>
<keyword evidence="2" id="KW-0328">Glycosyltransferase</keyword>
<accession>A0ABV1UDQ8</accession>
<dbReference type="InterPro" id="IPR029057">
    <property type="entry name" value="PRTase-like"/>
</dbReference>
<feature type="domain" description="Phosphoribosyltransferase" evidence="1">
    <location>
        <begin position="16"/>
        <end position="182"/>
    </location>
</feature>